<feature type="transmembrane region" description="Helical" evidence="9">
    <location>
        <begin position="1417"/>
        <end position="1440"/>
    </location>
</feature>
<evidence type="ECO:0000313" key="12">
    <source>
        <dbReference type="Proteomes" id="UP001165083"/>
    </source>
</evidence>
<keyword evidence="12" id="KW-1185">Reference proteome</keyword>
<reference evidence="11" key="1">
    <citation type="submission" date="2023-04" db="EMBL/GenBank/DDBJ databases">
        <title>Phytophthora lilii NBRC 32176.</title>
        <authorList>
            <person name="Ichikawa N."/>
            <person name="Sato H."/>
            <person name="Tonouchi N."/>
        </authorList>
    </citation>
    <scope>NUCLEOTIDE SEQUENCE</scope>
    <source>
        <strain evidence="11">NBRC 32176</strain>
    </source>
</reference>
<feature type="transmembrane region" description="Helical" evidence="9">
    <location>
        <begin position="1634"/>
        <end position="1652"/>
    </location>
</feature>
<dbReference type="GO" id="GO:0009190">
    <property type="term" value="P:cyclic nucleotide biosynthetic process"/>
    <property type="evidence" value="ECO:0007669"/>
    <property type="project" value="InterPro"/>
</dbReference>
<dbReference type="SFLD" id="SFLDG00002">
    <property type="entry name" value="C1.7:_P-type_atpase_like"/>
    <property type="match status" value="1"/>
</dbReference>
<feature type="transmembrane region" description="Helical" evidence="9">
    <location>
        <begin position="1343"/>
        <end position="1360"/>
    </location>
</feature>
<keyword evidence="4" id="KW-0460">Magnesium</keyword>
<dbReference type="GO" id="GO:0046872">
    <property type="term" value="F:metal ion binding"/>
    <property type="evidence" value="ECO:0007669"/>
    <property type="project" value="UniProtKB-KW"/>
</dbReference>
<dbReference type="SUPFAM" id="SSF56784">
    <property type="entry name" value="HAD-like"/>
    <property type="match status" value="1"/>
</dbReference>
<feature type="transmembrane region" description="Helical" evidence="9">
    <location>
        <begin position="2279"/>
        <end position="2299"/>
    </location>
</feature>
<keyword evidence="5" id="KW-1278">Translocase</keyword>
<evidence type="ECO:0000256" key="6">
    <source>
        <dbReference type="ARBA" id="ARBA00022989"/>
    </source>
</evidence>
<dbReference type="GO" id="GO:0035556">
    <property type="term" value="P:intracellular signal transduction"/>
    <property type="evidence" value="ECO:0007669"/>
    <property type="project" value="InterPro"/>
</dbReference>
<dbReference type="NCBIfam" id="TIGR01494">
    <property type="entry name" value="ATPase_P-type"/>
    <property type="match status" value="1"/>
</dbReference>
<evidence type="ECO:0000256" key="9">
    <source>
        <dbReference type="SAM" id="Phobius"/>
    </source>
</evidence>
<dbReference type="Gene3D" id="3.40.50.1000">
    <property type="entry name" value="HAD superfamily/HAD-like"/>
    <property type="match status" value="2"/>
</dbReference>
<dbReference type="Pfam" id="PF16212">
    <property type="entry name" value="PhoLip_ATPase_C"/>
    <property type="match status" value="1"/>
</dbReference>
<keyword evidence="2 9" id="KW-0812">Transmembrane</keyword>
<feature type="transmembrane region" description="Helical" evidence="9">
    <location>
        <begin position="2183"/>
        <end position="2203"/>
    </location>
</feature>
<evidence type="ECO:0000256" key="2">
    <source>
        <dbReference type="ARBA" id="ARBA00022692"/>
    </source>
</evidence>
<feature type="region of interest" description="Disordered" evidence="8">
    <location>
        <begin position="1067"/>
        <end position="1108"/>
    </location>
</feature>
<dbReference type="EMBL" id="BSXW01001138">
    <property type="protein sequence ID" value="GMF34005.1"/>
    <property type="molecule type" value="Genomic_DNA"/>
</dbReference>
<evidence type="ECO:0000256" key="3">
    <source>
        <dbReference type="ARBA" id="ARBA00022723"/>
    </source>
</evidence>
<dbReference type="PRINTS" id="PR00119">
    <property type="entry name" value="CATATPASE"/>
</dbReference>
<name>A0A9W7CIZ0_9STRA</name>
<sequence>MALPLHPQAFRSGISSFPSPKSDVTLVSQKVDATSNADEVKTISDKRPHGRRGLFSRLFRRNRVADHPVEASGDDYSDNSQELIKSRLLFVNDVQRTMEYAAYMQKHHHSDPYWTNTVRSSKYTALNFLPKSLFEQFRRVANFYFLIISLLQLCTDLSPTNEYSTIGPLMLVLTATMIKEGLEDRARHQQDGTVNHGKIDTLNGMLEGGGKKNDSSGIHLGDFQSIFWKSLRVGHVVKIHDQEQVPADIVLLFSSQESGEAMCETSSLDGESNLKVRHCVKWNHIVPHTPKEFGDSVHGEIRCEAPNKRLYSFDGVIRLSHTKKQALGEASTSALRPRAFVEQRIQGLAPEDDEIPITIENVLLRGMKLCNTKWIVGVVVGGGNDTKLVQNMKAIPSKFSRLDRIANRCIFLIFSVLFGVCCFSSIQASLFAVKVHEKPGYASAYPFVSEFHPGYFIEAWITYLILYNNMVPISLYISLEVVKWYQARRIENDPKMYCSITGRGVTARTSSVNEDLGQIKYIFSDKTGTLTKNQMLFKVCSIGGIVFDGSNMHLRRAAQAGSDDLSGGSDMMLKLGSTSGVRGGSAGREGSADGRRKSKHVSVTEKDVRSYSQMMKFVENPSQFSSKEMHAVELARPFFRCLLLCHSASVAIEENGTPADQSGDTQSAAGRTPTDSAEGSMRAESMRAESRRQSGGFNSFTSNHAAAEARDEFPSLKGDRKFFGSSPDEVALLNAALEFECVYERRDGDIIHIRLFGKPESYQLLALNEFDSTRKCMSVVVRRLNRDETEIGSAASKLPRVRDSLGDLEHPLETDLDGISSDSESEEQDILVFSKGADTVMFANASRDQDISKLALHVHYFAAMALRTLLLGYRTLSMTEYLAWKCDFDAAKKALSNREQQCVEVAKQIEKSTKLLGATGVEDLLQDGVRECISQLSLGGINIWMLTGDKDETAISVAHMCGLIGPKSKIIIIKGKTKQDCLDEIAKARRKLKREGVWVPGVASQDISLVINGEALGNLLADALTCSKIKAQISYANTNQVAPHSSHTSHSDPTYHHSDVLRSERDAQGGRLSGSMSSKSIGSLPFQANYPMQGSRHRSSSRPGARTSITDANGAVQLAHELFLELASQCRTVVACRLSPMQKAQVVSLMKAAPGTPLTLAVGDGGNDVSMIQEAHVGIGIYGHEGMQAVRAADFAIVTFRHLSRLLLVHGRWNHRRVARVILFSFYKNMALIMTLFLFSFYNGYSGQTLYESYLMVGWNVLYTVLPIFVLGITDEDIRDSAVLRFPFVYRSSLRKSELSIRGLSFWVANALFHSILVFFFVLRTMGGVSSKESHANGLFPDGTAVYGALIITVTLKASLHMQCLYRWTRAHYISLFGGFVAYILFVGAYSQAYRMFPTFDVFRDFQGLAGILYSELLFWALLFFTSISCLCVDLAVIYLRKMYLPSSNDIILEIDSGLGDLPALPVRNADGSIENVRATKLIYSSSGRSDEGSYTGANGVVGGSGRSEKGELTPTLLEGEWSQQFRDFDLPTEHDELSKQLISVQRELAQEIGHPDPLSQEDDAHSSRALRVQPPVHPLTLEFMGEEHQRLETEYEFTFAFRERSRVMLCLKVMAFMIPLYAAYEILWEREKSYIWIRIGYFVCDLLFMRFVRTKYFVQNYQIAILLPYSMVGMALTLTISDTGKFAAALYPVGLFVVIRVKFLYALMLSIYNFAFYMLADRLSSMNYSNSVDLSDLMLFALYLVFVISFGAYACYSLQITMRRDFLQSRSLLIEQKRSTQILKNMLPEHVVQRMQKGDTLISEDEQDVTILFCDIADFASFVNRFSPTEVVSLLDRVYSLFDQICQKHGVRKMETVGKTYMACAGLQGKDQGREAALRAVSMALDMLASLEKCRASNGNGIKLRIGMHSGRVVSGLVGMKKQQFSLFGDTVNTASRMQSTGITGRCQISQVTYKKLAGHFTFEERQIDVKGKGSMTTYLVGEPLTEVAQMACLGQLEFSPKRDSVLMSSSVINVRRPFEQDFLAATRNRILHSARQRWKKYDPIRMLLGTPPDLASWGGTDTSESVEQHMLTEIRLLNMCFRDDDMENKYLESTLSDRVEGARTTLLALAAYASFTCMRDLIVEIFSVISSYTPQTDISPTMYVILLFIRSPFAIVALLVARRVRDEFVFYSEIKIRNVLLGFYLVGLFVFTLAQALLWGLNYKFEIDTSPRYVNLCLDTVLAMFVVSNGRSILYRHMIVFNVIALVMVSITTLVSLQRYHQDAAKFNSKFKTSYPIVLTYFSVVANIIASQSVEFFTRRQIWLKTRTQLETMNADRLLYHMLPAAVVMRLKEGEMVCDQHQQVGILFSDIKGFTSIASQAATAQVVNILASLFCAFDKLTEKHGVFKMQTIGDAYVIVSGLPYVDMSLGPGLVTSSASTADMSNADASMSVAPVGTASTGGLASTLARMSSNRVLPLERNSKIIDGPGVTSPRGSGAKLRSHLLRRSTLKHKHQMHLRSHIRDLLAMARDMHKEVRKVQDPNTGERLQMRIGIHVGNIIGGVIGTTTLRYDMWGPDALTANELESNGVPEKILVSPIVQEVVKDMIDIRCTFHRKINFTNIPMMDTYLVEFIEPDGSGGKGSSSGSGGRENSGKLAEPIHPAPGYVGSDDGKNHANSPPEPT</sequence>
<dbReference type="PANTHER" id="PTHR24092">
    <property type="entry name" value="PROBABLE PHOSPHOLIPID-TRANSPORTING ATPASE"/>
    <property type="match status" value="1"/>
</dbReference>
<keyword evidence="3" id="KW-0479">Metal-binding</keyword>
<feature type="transmembrane region" description="Helical" evidence="9">
    <location>
        <begin position="2241"/>
        <end position="2259"/>
    </location>
</feature>
<feature type="domain" description="Guanylate cyclase" evidence="10">
    <location>
        <begin position="2347"/>
        <end position="2567"/>
    </location>
</feature>
<dbReference type="GO" id="GO:0140326">
    <property type="term" value="F:ATPase-coupled intramembrane lipid transporter activity"/>
    <property type="evidence" value="ECO:0007669"/>
    <property type="project" value="TreeGrafter"/>
</dbReference>
<dbReference type="SUPFAM" id="SSF81660">
    <property type="entry name" value="Metal cation-transporting ATPase, ATP-binding domain N"/>
    <property type="match status" value="1"/>
</dbReference>
<dbReference type="OrthoDB" id="354346at2759"/>
<dbReference type="Gene3D" id="2.70.150.10">
    <property type="entry name" value="Calcium-transporting ATPase, cytoplasmic transduction domain A"/>
    <property type="match status" value="1"/>
</dbReference>
<dbReference type="InterPro" id="IPR036412">
    <property type="entry name" value="HAD-like_sf"/>
</dbReference>
<gene>
    <name evidence="11" type="ORF">Plil01_001448300</name>
</gene>
<dbReference type="InterPro" id="IPR032630">
    <property type="entry name" value="P_typ_ATPase_c"/>
</dbReference>
<dbReference type="InterPro" id="IPR044492">
    <property type="entry name" value="P_typ_ATPase_HD_dom"/>
</dbReference>
<dbReference type="PROSITE" id="PS50125">
    <property type="entry name" value="GUANYLATE_CYCLASE_2"/>
    <property type="match status" value="2"/>
</dbReference>
<comment type="caution">
    <text evidence="11">The sequence shown here is derived from an EMBL/GenBank/DDBJ whole genome shotgun (WGS) entry which is preliminary data.</text>
</comment>
<feature type="compositionally biased region" description="Low complexity" evidence="8">
    <location>
        <begin position="1069"/>
        <end position="1083"/>
    </location>
</feature>
<dbReference type="InterPro" id="IPR001054">
    <property type="entry name" value="A/G_cyclase"/>
</dbReference>
<dbReference type="SUPFAM" id="SSF81665">
    <property type="entry name" value="Calcium ATPase, transmembrane domain M"/>
    <property type="match status" value="1"/>
</dbReference>
<feature type="transmembrane region" description="Helical" evidence="9">
    <location>
        <begin position="1610"/>
        <end position="1628"/>
    </location>
</feature>
<feature type="transmembrane region" description="Helical" evidence="9">
    <location>
        <begin position="1254"/>
        <end position="1273"/>
    </location>
</feature>
<feature type="transmembrane region" description="Helical" evidence="9">
    <location>
        <begin position="1372"/>
        <end position="1397"/>
    </location>
</feature>
<dbReference type="GO" id="GO:0045332">
    <property type="term" value="P:phospholipid translocation"/>
    <property type="evidence" value="ECO:0007669"/>
    <property type="project" value="TreeGrafter"/>
</dbReference>
<proteinExistence type="predicted"/>
<evidence type="ECO:0000313" key="11">
    <source>
        <dbReference type="EMBL" id="GMF34005.1"/>
    </source>
</evidence>
<feature type="transmembrane region" description="Helical" evidence="9">
    <location>
        <begin position="1664"/>
        <end position="1682"/>
    </location>
</feature>
<feature type="region of interest" description="Disordered" evidence="8">
    <location>
        <begin position="2618"/>
        <end position="2665"/>
    </location>
</feature>
<dbReference type="Gene3D" id="3.30.70.1230">
    <property type="entry name" value="Nucleotide cyclase"/>
    <property type="match status" value="2"/>
</dbReference>
<feature type="domain" description="Guanylate cyclase" evidence="10">
    <location>
        <begin position="1811"/>
        <end position="1940"/>
    </location>
</feature>
<dbReference type="InterPro" id="IPR001757">
    <property type="entry name" value="P_typ_ATPase"/>
</dbReference>
<dbReference type="SUPFAM" id="SSF81653">
    <property type="entry name" value="Calcium ATPase, transduction domain A"/>
    <property type="match status" value="1"/>
</dbReference>
<evidence type="ECO:0000256" key="1">
    <source>
        <dbReference type="ARBA" id="ARBA00004141"/>
    </source>
</evidence>
<comment type="subcellular location">
    <subcellularLocation>
        <location evidence="1">Membrane</location>
        <topology evidence="1">Multi-pass membrane protein</topology>
    </subcellularLocation>
</comment>
<dbReference type="SUPFAM" id="SSF55073">
    <property type="entry name" value="Nucleotide cyclase"/>
    <property type="match status" value="2"/>
</dbReference>
<dbReference type="Gene3D" id="3.40.1110.10">
    <property type="entry name" value="Calcium-transporting ATPase, cytoplasmic domain N"/>
    <property type="match status" value="1"/>
</dbReference>
<feature type="region of interest" description="Disordered" evidence="8">
    <location>
        <begin position="655"/>
        <end position="700"/>
    </location>
</feature>
<dbReference type="SMART" id="SM00044">
    <property type="entry name" value="CYCc"/>
    <property type="match status" value="2"/>
</dbReference>
<dbReference type="InterPro" id="IPR023299">
    <property type="entry name" value="ATPase_P-typ_cyto_dom_N"/>
</dbReference>
<dbReference type="InterPro" id="IPR008250">
    <property type="entry name" value="ATPase_P-typ_transduc_dom_A_sf"/>
</dbReference>
<feature type="transmembrane region" description="Helical" evidence="9">
    <location>
        <begin position="1304"/>
        <end position="1323"/>
    </location>
</feature>
<feature type="transmembrane region" description="Helical" evidence="9">
    <location>
        <begin position="453"/>
        <end position="479"/>
    </location>
</feature>
<dbReference type="Proteomes" id="UP001165083">
    <property type="component" value="Unassembled WGS sequence"/>
</dbReference>
<feature type="transmembrane region" description="Helical" evidence="9">
    <location>
        <begin position="2144"/>
        <end position="2163"/>
    </location>
</feature>
<dbReference type="GO" id="GO:0005886">
    <property type="term" value="C:plasma membrane"/>
    <property type="evidence" value="ECO:0007669"/>
    <property type="project" value="TreeGrafter"/>
</dbReference>
<feature type="compositionally biased region" description="Gly residues" evidence="8">
    <location>
        <begin position="2619"/>
        <end position="2633"/>
    </location>
</feature>
<feature type="transmembrane region" description="Helical" evidence="9">
    <location>
        <begin position="1738"/>
        <end position="1760"/>
    </location>
</feature>
<dbReference type="Pfam" id="PF00211">
    <property type="entry name" value="Guanylate_cyc"/>
    <property type="match status" value="3"/>
</dbReference>
<feature type="transmembrane region" description="Helical" evidence="9">
    <location>
        <begin position="1221"/>
        <end position="1242"/>
    </location>
</feature>
<dbReference type="InterPro" id="IPR032631">
    <property type="entry name" value="P-type_ATPase_N"/>
</dbReference>
<dbReference type="GO" id="GO:0005524">
    <property type="term" value="F:ATP binding"/>
    <property type="evidence" value="ECO:0007669"/>
    <property type="project" value="InterPro"/>
</dbReference>
<dbReference type="InterPro" id="IPR029787">
    <property type="entry name" value="Nucleotide_cyclase"/>
</dbReference>
<dbReference type="CDD" id="cd07302">
    <property type="entry name" value="CHD"/>
    <property type="match status" value="2"/>
</dbReference>
<dbReference type="InterPro" id="IPR023298">
    <property type="entry name" value="ATPase_P-typ_TM_dom_sf"/>
</dbReference>
<dbReference type="SFLD" id="SFLDF00027">
    <property type="entry name" value="p-type_atpase"/>
    <property type="match status" value="1"/>
</dbReference>
<dbReference type="PANTHER" id="PTHR24092:SF150">
    <property type="entry name" value="PHOSPHOLIPID-TRANSPORTING ATPASE"/>
    <property type="match status" value="1"/>
</dbReference>
<dbReference type="Pfam" id="PF16209">
    <property type="entry name" value="PhoLip_ATPase_N"/>
    <property type="match status" value="1"/>
</dbReference>
<accession>A0A9W7CIZ0</accession>
<dbReference type="InterPro" id="IPR018303">
    <property type="entry name" value="ATPase_P-typ_P_site"/>
</dbReference>
<evidence type="ECO:0000256" key="5">
    <source>
        <dbReference type="ARBA" id="ARBA00022967"/>
    </source>
</evidence>
<protein>
    <submittedName>
        <fullName evidence="11">Unnamed protein product</fullName>
    </submittedName>
</protein>
<keyword evidence="6 9" id="KW-1133">Transmembrane helix</keyword>
<feature type="transmembrane region" description="Helical" evidence="9">
    <location>
        <begin position="1694"/>
        <end position="1717"/>
    </location>
</feature>
<feature type="region of interest" description="Disordered" evidence="8">
    <location>
        <begin position="576"/>
        <end position="606"/>
    </location>
</feature>
<evidence type="ECO:0000259" key="10">
    <source>
        <dbReference type="PROSITE" id="PS50125"/>
    </source>
</evidence>
<dbReference type="SFLD" id="SFLDS00003">
    <property type="entry name" value="Haloacid_Dehalogenase"/>
    <property type="match status" value="1"/>
</dbReference>
<evidence type="ECO:0000256" key="8">
    <source>
        <dbReference type="SAM" id="MobiDB-lite"/>
    </source>
</evidence>
<organism evidence="11 12">
    <name type="scientific">Phytophthora lilii</name>
    <dbReference type="NCBI Taxonomy" id="2077276"/>
    <lineage>
        <taxon>Eukaryota</taxon>
        <taxon>Sar</taxon>
        <taxon>Stramenopiles</taxon>
        <taxon>Oomycota</taxon>
        <taxon>Peronosporomycetes</taxon>
        <taxon>Peronosporales</taxon>
        <taxon>Peronosporaceae</taxon>
        <taxon>Phytophthora</taxon>
    </lineage>
</organism>
<feature type="compositionally biased region" description="Polar residues" evidence="8">
    <location>
        <begin position="658"/>
        <end position="677"/>
    </location>
</feature>
<evidence type="ECO:0000256" key="4">
    <source>
        <dbReference type="ARBA" id="ARBA00022842"/>
    </source>
</evidence>
<dbReference type="FunFam" id="3.30.70.1230:FF:000045">
    <property type="entry name" value="Phospholipid-transporting ATPase"/>
    <property type="match status" value="1"/>
</dbReference>
<keyword evidence="7 9" id="KW-0472">Membrane</keyword>
<evidence type="ECO:0000256" key="7">
    <source>
        <dbReference type="ARBA" id="ARBA00023136"/>
    </source>
</evidence>
<feature type="transmembrane region" description="Helical" evidence="9">
    <location>
        <begin position="409"/>
        <end position="433"/>
    </location>
</feature>
<dbReference type="GO" id="GO:0016887">
    <property type="term" value="F:ATP hydrolysis activity"/>
    <property type="evidence" value="ECO:0007669"/>
    <property type="project" value="InterPro"/>
</dbReference>
<dbReference type="InterPro" id="IPR023214">
    <property type="entry name" value="HAD_sf"/>
</dbReference>
<dbReference type="PROSITE" id="PS00154">
    <property type="entry name" value="ATPASE_E1_E2"/>
    <property type="match status" value="1"/>
</dbReference>